<evidence type="ECO:0000313" key="3">
    <source>
        <dbReference type="Proteomes" id="UP000596902"/>
    </source>
</evidence>
<feature type="region of interest" description="Disordered" evidence="1">
    <location>
        <begin position="162"/>
        <end position="184"/>
    </location>
</feature>
<sequence length="207" mass="24155">MEGIDCAYAMLSDPALLSLCHGSIAYVSCSPNVKCVLQRKRVPWIEWPGGTFFPEWRLPPPGAWPPKPEHDAPQEDPPPQEYPRDCESRWKTPTHLHQPKRKLREQEYEVSESEGPPCVTREVQLVGPHPRLRRAEKSVVLEVDILKQCRQTNLTPLSTQWPEPPWPWLKQRPRKRKLDAEEVSEGERRVSWRKHWNNFSWSTTSSL</sequence>
<keyword evidence="3" id="KW-1185">Reference proteome</keyword>
<protein>
    <submittedName>
        <fullName evidence="2">Uncharacterized protein</fullName>
    </submittedName>
</protein>
<dbReference type="GeneID" id="62201636"/>
<gene>
    <name evidence="2" type="ORF">GT037_003411</name>
</gene>
<feature type="region of interest" description="Disordered" evidence="1">
    <location>
        <begin position="58"/>
        <end position="115"/>
    </location>
</feature>
<accession>A0A8H7B9T9</accession>
<reference evidence="2" key="2">
    <citation type="submission" date="2020-08" db="EMBL/GenBank/DDBJ databases">
        <title>Draft Genome Sequence of Cumin Blight Pathogen Alternaria burnsii.</title>
        <authorList>
            <person name="Feng Z."/>
        </authorList>
    </citation>
    <scope>NUCLEOTIDE SEQUENCE</scope>
    <source>
        <strain evidence="2">CBS107.38</strain>
    </source>
</reference>
<dbReference type="EMBL" id="JAAABM010000004">
    <property type="protein sequence ID" value="KAF7678030.1"/>
    <property type="molecule type" value="Genomic_DNA"/>
</dbReference>
<dbReference type="Proteomes" id="UP000596902">
    <property type="component" value="Unassembled WGS sequence"/>
</dbReference>
<evidence type="ECO:0000313" key="2">
    <source>
        <dbReference type="EMBL" id="KAF7678030.1"/>
    </source>
</evidence>
<name>A0A8H7B9T9_9PLEO</name>
<feature type="compositionally biased region" description="Basic residues" evidence="1">
    <location>
        <begin position="92"/>
        <end position="103"/>
    </location>
</feature>
<dbReference type="RefSeq" id="XP_038788165.1">
    <property type="nucleotide sequence ID" value="XM_038928458.1"/>
</dbReference>
<proteinExistence type="predicted"/>
<organism evidence="2 3">
    <name type="scientific">Alternaria burnsii</name>
    <dbReference type="NCBI Taxonomy" id="1187904"/>
    <lineage>
        <taxon>Eukaryota</taxon>
        <taxon>Fungi</taxon>
        <taxon>Dikarya</taxon>
        <taxon>Ascomycota</taxon>
        <taxon>Pezizomycotina</taxon>
        <taxon>Dothideomycetes</taxon>
        <taxon>Pleosporomycetidae</taxon>
        <taxon>Pleosporales</taxon>
        <taxon>Pleosporineae</taxon>
        <taxon>Pleosporaceae</taxon>
        <taxon>Alternaria</taxon>
        <taxon>Alternaria sect. Alternaria</taxon>
    </lineage>
</organism>
<evidence type="ECO:0000256" key="1">
    <source>
        <dbReference type="SAM" id="MobiDB-lite"/>
    </source>
</evidence>
<comment type="caution">
    <text evidence="2">The sequence shown here is derived from an EMBL/GenBank/DDBJ whole genome shotgun (WGS) entry which is preliminary data.</text>
</comment>
<dbReference type="AlphaFoldDB" id="A0A8H7B9T9"/>
<reference evidence="2" key="1">
    <citation type="submission" date="2020-01" db="EMBL/GenBank/DDBJ databases">
        <authorList>
            <person name="Feng Z.H.Z."/>
        </authorList>
    </citation>
    <scope>NUCLEOTIDE SEQUENCE</scope>
    <source>
        <strain evidence="2">CBS107.38</strain>
    </source>
</reference>